<dbReference type="SUPFAM" id="SSF55136">
    <property type="entry name" value="Probable bacterial effector-binding domain"/>
    <property type="match status" value="1"/>
</dbReference>
<dbReference type="SMART" id="SM00871">
    <property type="entry name" value="AraC_E_bind"/>
    <property type="match status" value="1"/>
</dbReference>
<keyword evidence="2" id="KW-0732">Signal</keyword>
<feature type="region of interest" description="Disordered" evidence="1">
    <location>
        <begin position="122"/>
        <end position="148"/>
    </location>
</feature>
<feature type="domain" description="AraC effector-binding" evidence="3">
    <location>
        <begin position="250"/>
        <end position="397"/>
    </location>
</feature>
<feature type="signal peptide" evidence="2">
    <location>
        <begin position="1"/>
        <end position="23"/>
    </location>
</feature>
<dbReference type="EMBL" id="SJKC01000007">
    <property type="protein sequence ID" value="TCC31074.1"/>
    <property type="molecule type" value="Genomic_DNA"/>
</dbReference>
<gene>
    <name evidence="4" type="ORF">E0H92_37040</name>
</gene>
<evidence type="ECO:0000259" key="3">
    <source>
        <dbReference type="SMART" id="SM00871"/>
    </source>
</evidence>
<proteinExistence type="predicted"/>
<dbReference type="Gene3D" id="3.20.80.10">
    <property type="entry name" value="Regulatory factor, effector binding domain"/>
    <property type="match status" value="1"/>
</dbReference>
<accession>A0A4R0IG89</accession>
<protein>
    <submittedName>
        <fullName evidence="4">AraC family transcriptional regulator</fullName>
    </submittedName>
</protein>
<feature type="compositionally biased region" description="Low complexity" evidence="1">
    <location>
        <begin position="122"/>
        <end position="147"/>
    </location>
</feature>
<comment type="caution">
    <text evidence="4">The sequence shown here is derived from an EMBL/GenBank/DDBJ whole genome shotgun (WGS) entry which is preliminary data.</text>
</comment>
<feature type="region of interest" description="Disordered" evidence="1">
    <location>
        <begin position="210"/>
        <end position="250"/>
    </location>
</feature>
<dbReference type="InterPro" id="IPR011256">
    <property type="entry name" value="Reg_factor_effector_dom_sf"/>
</dbReference>
<evidence type="ECO:0000313" key="5">
    <source>
        <dbReference type="Proteomes" id="UP000294225"/>
    </source>
</evidence>
<dbReference type="InterPro" id="IPR010499">
    <property type="entry name" value="AraC_E-bd"/>
</dbReference>
<organism evidence="4 5">
    <name type="scientific">Kribbella speibonae</name>
    <dbReference type="NCBI Taxonomy" id="1572660"/>
    <lineage>
        <taxon>Bacteria</taxon>
        <taxon>Bacillati</taxon>
        <taxon>Actinomycetota</taxon>
        <taxon>Actinomycetes</taxon>
        <taxon>Propionibacteriales</taxon>
        <taxon>Kribbellaceae</taxon>
        <taxon>Kribbella</taxon>
    </lineage>
</organism>
<dbReference type="AlphaFoldDB" id="A0A4R0IG89"/>
<dbReference type="Proteomes" id="UP000294225">
    <property type="component" value="Unassembled WGS sequence"/>
</dbReference>
<dbReference type="InterPro" id="IPR029442">
    <property type="entry name" value="GyrI-like"/>
</dbReference>
<dbReference type="Pfam" id="PF06445">
    <property type="entry name" value="GyrI-like"/>
    <property type="match status" value="1"/>
</dbReference>
<evidence type="ECO:0000256" key="1">
    <source>
        <dbReference type="SAM" id="MobiDB-lite"/>
    </source>
</evidence>
<feature type="chain" id="PRO_5020185336" evidence="2">
    <location>
        <begin position="24"/>
        <end position="406"/>
    </location>
</feature>
<evidence type="ECO:0000256" key="2">
    <source>
        <dbReference type="SAM" id="SignalP"/>
    </source>
</evidence>
<reference evidence="4 5" key="1">
    <citation type="submission" date="2019-02" db="EMBL/GenBank/DDBJ databases">
        <title>Kribbella capetownensis sp. nov. and Kribbella speibonae sp. nov., isolated from soil.</title>
        <authorList>
            <person name="Curtis S.M."/>
            <person name="Norton I."/>
            <person name="Everest G.J."/>
            <person name="Meyers P.R."/>
        </authorList>
    </citation>
    <scope>NUCLEOTIDE SEQUENCE [LARGE SCALE GENOMIC DNA]</scope>
    <source>
        <strain evidence="4 5">YM55</strain>
    </source>
</reference>
<name>A0A4R0IG89_9ACTN</name>
<evidence type="ECO:0000313" key="4">
    <source>
        <dbReference type="EMBL" id="TCC31074.1"/>
    </source>
</evidence>
<sequence>MRSSSRSSSALMLSSSRWSRAAAAGSSQCSWAPSASAASSSRCSSLCAMGWLSKGPRYVCLRRSTPYRLPSSGTGVLRAARKIRAATSERAGSGFSAMRDSWPSIAAATRMLNAAAPMPIRAARPAGSSTGRTRSSSISTSTTGPCTSKRHGCVLCCDGACTAAFSRISTSSAVSTALAGPPLPLGVVSCSAGMTTSSARTASVPLSLQQPNRPLHRQGSRTYGQFGSRRSAGSGAKVELIPSESGGGDMHTEFRTIREQPAAVLRATLRRDEIRDRFDVAFSCVAGYLHRHGVAACGFPFSRDHLCPDGTYRVEAGFPVRSEIEGDGEVLPSSLPGGQVVVARHVGSYEDVADAYQAVDDWLKAEHAVRSGDAWEVYHGAGGDRAGYRTEVVQPFELVPVGAGRR</sequence>